<dbReference type="AlphaFoldDB" id="A0AAE1CRN4"/>
<evidence type="ECO:0000256" key="1">
    <source>
        <dbReference type="SAM" id="SignalP"/>
    </source>
</evidence>
<keyword evidence="3" id="KW-1185">Reference proteome</keyword>
<proteinExistence type="predicted"/>
<comment type="caution">
    <text evidence="2">The sequence shown here is derived from an EMBL/GenBank/DDBJ whole genome shotgun (WGS) entry which is preliminary data.</text>
</comment>
<dbReference type="Proteomes" id="UP001283361">
    <property type="component" value="Unassembled WGS sequence"/>
</dbReference>
<sequence>MKTLIASLLSLAAIVASVESFLFDHPEWNDLRVTWGLNPLTKFTKQPRTVDDAKDQGFTLVGSSTCDGSGVYNGFAYAKNDDYSATLLYDINGYIAGIQLGITKQAAKDSGYPSEKLQPPFNLVHDRYVITAYFVDPSKICTDGRSKQSFDVEGTGTNLWLQNGTTPTEAVRVPKHQSDLATTKWTEGKCFVTMGKHYWYNVQPDMECESFFPVFLLYNGGELNGFGWALFADLNSDKFEHPAVSVIGSFMKKIPKCTSSIKTRLSTMHIYLTSTPLLNMC</sequence>
<evidence type="ECO:0000313" key="2">
    <source>
        <dbReference type="EMBL" id="KAK3730776.1"/>
    </source>
</evidence>
<feature type="chain" id="PRO_5041906840" evidence="1">
    <location>
        <begin position="21"/>
        <end position="281"/>
    </location>
</feature>
<evidence type="ECO:0000313" key="3">
    <source>
        <dbReference type="Proteomes" id="UP001283361"/>
    </source>
</evidence>
<gene>
    <name evidence="2" type="ORF">RRG08_015692</name>
</gene>
<dbReference type="EMBL" id="JAWDGP010007058">
    <property type="protein sequence ID" value="KAK3730776.1"/>
    <property type="molecule type" value="Genomic_DNA"/>
</dbReference>
<keyword evidence="1" id="KW-0732">Signal</keyword>
<accession>A0AAE1CRN4</accession>
<reference evidence="2" key="1">
    <citation type="journal article" date="2023" name="G3 (Bethesda)">
        <title>A reference genome for the long-term kleptoplast-retaining sea slug Elysia crispata morphotype clarki.</title>
        <authorList>
            <person name="Eastman K.E."/>
            <person name="Pendleton A.L."/>
            <person name="Shaikh M.A."/>
            <person name="Suttiyut T."/>
            <person name="Ogas R."/>
            <person name="Tomko P."/>
            <person name="Gavelis G."/>
            <person name="Widhalm J.R."/>
            <person name="Wisecaver J.H."/>
        </authorList>
    </citation>
    <scope>NUCLEOTIDE SEQUENCE</scope>
    <source>
        <strain evidence="2">ECLA1</strain>
    </source>
</reference>
<feature type="signal peptide" evidence="1">
    <location>
        <begin position="1"/>
        <end position="20"/>
    </location>
</feature>
<protein>
    <submittedName>
        <fullName evidence="2">Uncharacterized protein</fullName>
    </submittedName>
</protein>
<name>A0AAE1CRN4_9GAST</name>
<organism evidence="2 3">
    <name type="scientific">Elysia crispata</name>
    <name type="common">lettuce slug</name>
    <dbReference type="NCBI Taxonomy" id="231223"/>
    <lineage>
        <taxon>Eukaryota</taxon>
        <taxon>Metazoa</taxon>
        <taxon>Spiralia</taxon>
        <taxon>Lophotrochozoa</taxon>
        <taxon>Mollusca</taxon>
        <taxon>Gastropoda</taxon>
        <taxon>Heterobranchia</taxon>
        <taxon>Euthyneura</taxon>
        <taxon>Panpulmonata</taxon>
        <taxon>Sacoglossa</taxon>
        <taxon>Placobranchoidea</taxon>
        <taxon>Plakobranchidae</taxon>
        <taxon>Elysia</taxon>
    </lineage>
</organism>